<dbReference type="AlphaFoldDB" id="A0A914ULY2"/>
<sequence length="235" mass="25853">MEFSIIECAPVADAPTEETIPPDPDRNKWLLQKKRRQKLRQKIVAKAKEMESDLTRSKIADGYVGVSPVKTACDKPLRELRRIVESPAFESKCDDSDVHTLERALGEVGRAFANSQQNSAAREVLRKGVWSTGGFDALLSLVRVLEKDTPVIPFRTSVKACHLLDELCSESPFLAAQLLCSQRLLIVADSLTASTKMRANTHMVVGRLQFMAVFTVVGGDVCGLIGLIDLSANRS</sequence>
<protein>
    <submittedName>
        <fullName evidence="2">Uncharacterized protein</fullName>
    </submittedName>
</protein>
<evidence type="ECO:0000313" key="2">
    <source>
        <dbReference type="WBParaSite" id="PSAMB.scaffold11044size3639.g33843.t1"/>
    </source>
</evidence>
<evidence type="ECO:0000313" key="1">
    <source>
        <dbReference type="Proteomes" id="UP000887566"/>
    </source>
</evidence>
<name>A0A914ULY2_9BILA</name>
<organism evidence="1 2">
    <name type="scientific">Plectus sambesii</name>
    <dbReference type="NCBI Taxonomy" id="2011161"/>
    <lineage>
        <taxon>Eukaryota</taxon>
        <taxon>Metazoa</taxon>
        <taxon>Ecdysozoa</taxon>
        <taxon>Nematoda</taxon>
        <taxon>Chromadorea</taxon>
        <taxon>Plectida</taxon>
        <taxon>Plectina</taxon>
        <taxon>Plectoidea</taxon>
        <taxon>Plectidae</taxon>
        <taxon>Plectus</taxon>
    </lineage>
</organism>
<accession>A0A914ULY2</accession>
<keyword evidence="1" id="KW-1185">Reference proteome</keyword>
<reference evidence="2" key="1">
    <citation type="submission" date="2022-11" db="UniProtKB">
        <authorList>
            <consortium name="WormBaseParasite"/>
        </authorList>
    </citation>
    <scope>IDENTIFICATION</scope>
</reference>
<dbReference type="WBParaSite" id="PSAMB.scaffold11044size3639.g33843.t1">
    <property type="protein sequence ID" value="PSAMB.scaffold11044size3639.g33843.t1"/>
    <property type="gene ID" value="PSAMB.scaffold11044size3639.g33843"/>
</dbReference>
<proteinExistence type="predicted"/>
<dbReference type="Proteomes" id="UP000887566">
    <property type="component" value="Unplaced"/>
</dbReference>